<keyword evidence="8" id="KW-0131">Cell cycle</keyword>
<comment type="subcellular location">
    <subcellularLocation>
        <location evidence="1">Chromosome</location>
        <location evidence="1">Centromere</location>
        <location evidence="1">Kinetochore</location>
    </subcellularLocation>
</comment>
<evidence type="ECO:0000256" key="6">
    <source>
        <dbReference type="ARBA" id="ARBA00022838"/>
    </source>
</evidence>
<dbReference type="AlphaFoldDB" id="A0A1Y2B074"/>
<keyword evidence="12" id="KW-1185">Reference proteome</keyword>
<keyword evidence="6" id="KW-0995">Kinetochore</keyword>
<comment type="caution">
    <text evidence="11">The sequence shown here is derived from an EMBL/GenBank/DDBJ whole genome shotgun (WGS) entry which is preliminary data.</text>
</comment>
<evidence type="ECO:0000256" key="5">
    <source>
        <dbReference type="ARBA" id="ARBA00022776"/>
    </source>
</evidence>
<reference evidence="11 12" key="1">
    <citation type="submission" date="2016-07" db="EMBL/GenBank/DDBJ databases">
        <title>Pervasive Adenine N6-methylation of Active Genes in Fungi.</title>
        <authorList>
            <consortium name="DOE Joint Genome Institute"/>
            <person name="Mondo S.J."/>
            <person name="Dannebaum R.O."/>
            <person name="Kuo R.C."/>
            <person name="Labutti K."/>
            <person name="Haridas S."/>
            <person name="Kuo A."/>
            <person name="Salamov A."/>
            <person name="Ahrendt S.R."/>
            <person name="Lipzen A."/>
            <person name="Sullivan W."/>
            <person name="Andreopoulos W.B."/>
            <person name="Clum A."/>
            <person name="Lindquist E."/>
            <person name="Daum C."/>
            <person name="Ramamoorthy G.K."/>
            <person name="Gryganskyi A."/>
            <person name="Culley D."/>
            <person name="Magnuson J.K."/>
            <person name="James T.Y."/>
            <person name="O'Malley M.A."/>
            <person name="Stajich J.E."/>
            <person name="Spatafora J.W."/>
            <person name="Visel A."/>
            <person name="Grigoriev I.V."/>
        </authorList>
    </citation>
    <scope>NUCLEOTIDE SEQUENCE [LARGE SCALE GENOMIC DNA]</scope>
    <source>
        <strain evidence="11 12">68-887.2</strain>
    </source>
</reference>
<evidence type="ECO:0000313" key="11">
    <source>
        <dbReference type="EMBL" id="ORY28136.1"/>
    </source>
</evidence>
<dbReference type="PANTHER" id="PTHR14527:SF2">
    <property type="entry name" value="PROTEIN MIS12 HOMOLOG"/>
    <property type="match status" value="1"/>
</dbReference>
<keyword evidence="9" id="KW-0137">Centromere</keyword>
<dbReference type="GO" id="GO:0000070">
    <property type="term" value="P:mitotic sister chromatid segregation"/>
    <property type="evidence" value="ECO:0007669"/>
    <property type="project" value="TreeGrafter"/>
</dbReference>
<name>A0A1Y2B074_9TREE</name>
<dbReference type="Pfam" id="PF05859">
    <property type="entry name" value="Mis12"/>
    <property type="match status" value="1"/>
</dbReference>
<dbReference type="GO" id="GO:0005634">
    <property type="term" value="C:nucleus"/>
    <property type="evidence" value="ECO:0007669"/>
    <property type="project" value="InterPro"/>
</dbReference>
<keyword evidence="3" id="KW-0158">Chromosome</keyword>
<protein>
    <recommendedName>
        <fullName evidence="13">Mis12 protein-domain-containing protein</fullName>
    </recommendedName>
</protein>
<keyword evidence="7" id="KW-0175">Coiled coil</keyword>
<proteinExistence type="inferred from homology"/>
<evidence type="ECO:0008006" key="13">
    <source>
        <dbReference type="Google" id="ProtNLM"/>
    </source>
</evidence>
<dbReference type="GO" id="GO:0051301">
    <property type="term" value="P:cell division"/>
    <property type="evidence" value="ECO:0007669"/>
    <property type="project" value="UniProtKB-KW"/>
</dbReference>
<feature type="region of interest" description="Disordered" evidence="10">
    <location>
        <begin position="1"/>
        <end position="56"/>
    </location>
</feature>
<dbReference type="GO" id="GO:0051382">
    <property type="term" value="P:kinetochore assembly"/>
    <property type="evidence" value="ECO:0007669"/>
    <property type="project" value="TreeGrafter"/>
</dbReference>
<evidence type="ECO:0000256" key="9">
    <source>
        <dbReference type="ARBA" id="ARBA00023328"/>
    </source>
</evidence>
<accession>A0A1Y2B074</accession>
<dbReference type="GO" id="GO:0000444">
    <property type="term" value="C:MIS12/MIND type complex"/>
    <property type="evidence" value="ECO:0007669"/>
    <property type="project" value="TreeGrafter"/>
</dbReference>
<keyword evidence="5" id="KW-0498">Mitosis</keyword>
<evidence type="ECO:0000256" key="7">
    <source>
        <dbReference type="ARBA" id="ARBA00023054"/>
    </source>
</evidence>
<dbReference type="STRING" id="71784.A0A1Y2B074"/>
<evidence type="ECO:0000256" key="2">
    <source>
        <dbReference type="ARBA" id="ARBA00008643"/>
    </source>
</evidence>
<dbReference type="PANTHER" id="PTHR14527">
    <property type="entry name" value="PROTEIN MIS12 HOMOLOG"/>
    <property type="match status" value="1"/>
</dbReference>
<keyword evidence="4" id="KW-0132">Cell division</keyword>
<comment type="similarity">
    <text evidence="2">Belongs to the mis12 family.</text>
</comment>
<evidence type="ECO:0000256" key="8">
    <source>
        <dbReference type="ARBA" id="ARBA00023306"/>
    </source>
</evidence>
<dbReference type="OrthoDB" id="1884855at2759"/>
<organism evidence="11 12">
    <name type="scientific">Naematelia encephala</name>
    <dbReference type="NCBI Taxonomy" id="71784"/>
    <lineage>
        <taxon>Eukaryota</taxon>
        <taxon>Fungi</taxon>
        <taxon>Dikarya</taxon>
        <taxon>Basidiomycota</taxon>
        <taxon>Agaricomycotina</taxon>
        <taxon>Tremellomycetes</taxon>
        <taxon>Tremellales</taxon>
        <taxon>Naemateliaceae</taxon>
        <taxon>Naematelia</taxon>
    </lineage>
</organism>
<sequence length="330" mass="35884">MPPRKSALKASRSSQAATLPEKTVASSSKTTLDDIPPPSIPESVTPGYEWEERPRQPLSEEDRMQLIHELVSFHPRTILDQITEAARDVIYPIVGGIEGWGEHQAEGMGEDVDRELAIGLHALETLFETHVDKAFDRFTAWCLRNAFDVPADLDVVLPWHAGLDFQRGEHVAALPKGEAGVVESLDQLRGRVEQMRLLSQRLEGAEKILDRRLEIAKQRKAEIGFVQEVLASSGLSPLSPKVSTILSSLQSLHTTLQPLEIQHPTLAPPALNGNGKAWELGRSAYLNWAVGKMVGGAAGDGEGRLEGVEKELGSVGDVEGVERLGKAVGA</sequence>
<dbReference type="EMBL" id="MCFC01000033">
    <property type="protein sequence ID" value="ORY28136.1"/>
    <property type="molecule type" value="Genomic_DNA"/>
</dbReference>
<evidence type="ECO:0000256" key="4">
    <source>
        <dbReference type="ARBA" id="ARBA00022618"/>
    </source>
</evidence>
<dbReference type="InParanoid" id="A0A1Y2B074"/>
<evidence type="ECO:0000256" key="3">
    <source>
        <dbReference type="ARBA" id="ARBA00022454"/>
    </source>
</evidence>
<evidence type="ECO:0000313" key="12">
    <source>
        <dbReference type="Proteomes" id="UP000193986"/>
    </source>
</evidence>
<evidence type="ECO:0000256" key="10">
    <source>
        <dbReference type="SAM" id="MobiDB-lite"/>
    </source>
</evidence>
<gene>
    <name evidence="11" type="ORF">BCR39DRAFT_208631</name>
</gene>
<dbReference type="Proteomes" id="UP000193986">
    <property type="component" value="Unassembled WGS sequence"/>
</dbReference>
<evidence type="ECO:0000256" key="1">
    <source>
        <dbReference type="ARBA" id="ARBA00004629"/>
    </source>
</evidence>
<dbReference type="InterPro" id="IPR008685">
    <property type="entry name" value="Centromere_Mis12"/>
</dbReference>